<dbReference type="Gene3D" id="1.10.540.10">
    <property type="entry name" value="Acyl-CoA dehydrogenase/oxidase, N-terminal domain"/>
    <property type="match status" value="1"/>
</dbReference>
<dbReference type="FunFam" id="2.40.110.10:FF:000001">
    <property type="entry name" value="Acyl-CoA dehydrogenase, mitochondrial"/>
    <property type="match status" value="1"/>
</dbReference>
<dbReference type="EMBL" id="CP041186">
    <property type="protein sequence ID" value="QDG51025.1"/>
    <property type="molecule type" value="Genomic_DNA"/>
</dbReference>
<evidence type="ECO:0000259" key="10">
    <source>
        <dbReference type="Pfam" id="PF02771"/>
    </source>
</evidence>
<dbReference type="GO" id="GO:0003995">
    <property type="term" value="F:acyl-CoA dehydrogenase activity"/>
    <property type="evidence" value="ECO:0007669"/>
    <property type="project" value="InterPro"/>
</dbReference>
<dbReference type="InterPro" id="IPR013786">
    <property type="entry name" value="AcylCoA_DH/ox_N"/>
</dbReference>
<evidence type="ECO:0000256" key="4">
    <source>
        <dbReference type="ARBA" id="ARBA00022827"/>
    </source>
</evidence>
<feature type="domain" description="Acyl-CoA dehydrogenase/oxidase C-terminal" evidence="8">
    <location>
        <begin position="253"/>
        <end position="416"/>
    </location>
</feature>
<dbReference type="PROSITE" id="PS00072">
    <property type="entry name" value="ACYL_COA_DH_1"/>
    <property type="match status" value="1"/>
</dbReference>
<dbReference type="InterPro" id="IPR046373">
    <property type="entry name" value="Acyl-CoA_Oxase/DH_mid-dom_sf"/>
</dbReference>
<dbReference type="InterPro" id="IPR049426">
    <property type="entry name" value="Acyl-CoA-dh-like_C"/>
</dbReference>
<evidence type="ECO:0000259" key="8">
    <source>
        <dbReference type="Pfam" id="PF00441"/>
    </source>
</evidence>
<dbReference type="Gene3D" id="1.20.140.10">
    <property type="entry name" value="Butyryl-CoA Dehydrogenase, subunit A, domain 3"/>
    <property type="match status" value="2"/>
</dbReference>
<feature type="domain" description="Acyl-CoA dehydrogenase-like C-terminal" evidence="11">
    <location>
        <begin position="469"/>
        <end position="569"/>
    </location>
</feature>
<dbReference type="InterPro" id="IPR006089">
    <property type="entry name" value="Acyl-CoA_DH_CS"/>
</dbReference>
<dbReference type="Pfam" id="PF00441">
    <property type="entry name" value="Acyl-CoA_dh_1"/>
    <property type="match status" value="1"/>
</dbReference>
<dbReference type="Gene3D" id="2.40.110.10">
    <property type="entry name" value="Butyryl-CoA Dehydrogenase, subunit A, domain 2"/>
    <property type="match status" value="1"/>
</dbReference>
<dbReference type="OrthoDB" id="9765339at2"/>
<organism evidence="12 13">
    <name type="scientific">Persicimonas caeni</name>
    <dbReference type="NCBI Taxonomy" id="2292766"/>
    <lineage>
        <taxon>Bacteria</taxon>
        <taxon>Deltaproteobacteria</taxon>
        <taxon>Bradymonadales</taxon>
        <taxon>Bradymonadaceae</taxon>
        <taxon>Persicimonas</taxon>
    </lineage>
</organism>
<dbReference type="SUPFAM" id="SSF56645">
    <property type="entry name" value="Acyl-CoA dehydrogenase NM domain-like"/>
    <property type="match status" value="1"/>
</dbReference>
<sequence>MSDDKKSTGPQGCSFLINKVGFEEIQTPEKFTEEQILFAKTAQGFMEKEVFPHVEDLEHKDFDKMVEIMRKAAEVGLLMADIPEEYGGLQVDKTTSMIITEIISQYASFAATYGAQVTIGMLPTLYFGTEAQKQEWLPKLGSGEAFAAYALTEPGSGSDALAAKTKAVESDDGEHYILNGTKMWITNAGFADLFTVFCQVDGDKFTAILVEADREGVSLGAEEKKMGQHGSSTREVNLVDVKVPKSNVLGEIGKGHKIAFNILNVGRFKLGVGSLGGVKRSIMLAAQYANERHQFGQPISSFGAIRSKLAKMATEAYALESMCYRVAGYMDAKLEKLDKNAEGYAAQAMKAIEEFAVEDSIMKVFGSEVSQFVADEAVQIHGGYGYSAEYEVERLYRDVRISRIYEGTNEINRMLIPGMILKRTMKGQLNLFEMIQQVDAALSEPEMPTPPGKDADPELSFERFMTEQANKLVVYTANQAIQKHMADLREQQEILIDLADMIIHLYAMDSTVTRTLQLIERDGLDAAELHRAATRLQTSTSFQKIRNIAERLLSHLAASDADKLTTHLEALDKLTFRPRVDEIGLERQIAEKVVDVEKYPF</sequence>
<feature type="domain" description="Acyl-CoA oxidase/dehydrogenase middle" evidence="9">
    <location>
        <begin position="148"/>
        <end position="241"/>
    </location>
</feature>
<evidence type="ECO:0000259" key="9">
    <source>
        <dbReference type="Pfam" id="PF02770"/>
    </source>
</evidence>
<accession>A0A4Y6PTB8</accession>
<dbReference type="PROSITE" id="PS00073">
    <property type="entry name" value="ACYL_COA_DH_2"/>
    <property type="match status" value="1"/>
</dbReference>
<evidence type="ECO:0000313" key="12">
    <source>
        <dbReference type="EMBL" id="QDG51025.1"/>
    </source>
</evidence>
<evidence type="ECO:0000256" key="1">
    <source>
        <dbReference type="ARBA" id="ARBA00001974"/>
    </source>
</evidence>
<dbReference type="InterPro" id="IPR006091">
    <property type="entry name" value="Acyl-CoA_Oxase/DH_mid-dom"/>
</dbReference>
<dbReference type="RefSeq" id="WP_141197515.1">
    <property type="nucleotide sequence ID" value="NZ_CP041186.1"/>
</dbReference>
<dbReference type="InterPro" id="IPR009075">
    <property type="entry name" value="AcylCo_DH/oxidase_C"/>
</dbReference>
<dbReference type="PANTHER" id="PTHR43884">
    <property type="entry name" value="ACYL-COA DEHYDROGENASE"/>
    <property type="match status" value="1"/>
</dbReference>
<evidence type="ECO:0000256" key="3">
    <source>
        <dbReference type="ARBA" id="ARBA00022630"/>
    </source>
</evidence>
<dbReference type="SUPFAM" id="SSF47203">
    <property type="entry name" value="Acyl-CoA dehydrogenase C-terminal domain-like"/>
    <property type="match status" value="1"/>
</dbReference>
<evidence type="ECO:0000259" key="11">
    <source>
        <dbReference type="Pfam" id="PF21263"/>
    </source>
</evidence>
<dbReference type="Pfam" id="PF02771">
    <property type="entry name" value="Acyl-CoA_dh_N"/>
    <property type="match status" value="1"/>
</dbReference>
<reference evidence="12 13" key="1">
    <citation type="submission" date="2019-06" db="EMBL/GenBank/DDBJ databases">
        <title>Persicimonas caeni gen. nov., sp. nov., a predatory bacterium isolated from solar saltern.</title>
        <authorList>
            <person name="Wang S."/>
        </authorList>
    </citation>
    <scope>NUCLEOTIDE SEQUENCE [LARGE SCALE GENOMIC DNA]</scope>
    <source>
        <strain evidence="12 13">YN101</strain>
    </source>
</reference>
<keyword evidence="3 7" id="KW-0285">Flavoprotein</keyword>
<dbReference type="Pfam" id="PF21263">
    <property type="entry name" value="Acyl-CoA-dh_C"/>
    <property type="match status" value="1"/>
</dbReference>
<dbReference type="Proteomes" id="UP000315995">
    <property type="component" value="Chromosome"/>
</dbReference>
<keyword evidence="5 7" id="KW-0560">Oxidoreductase</keyword>
<dbReference type="InterPro" id="IPR009100">
    <property type="entry name" value="AcylCoA_DH/oxidase_NM_dom_sf"/>
</dbReference>
<dbReference type="AlphaFoldDB" id="A0A4Y6PTB8"/>
<comment type="cofactor">
    <cofactor evidence="1 7">
        <name>FAD</name>
        <dbReference type="ChEBI" id="CHEBI:57692"/>
    </cofactor>
</comment>
<evidence type="ECO:0000256" key="6">
    <source>
        <dbReference type="ARBA" id="ARBA00052546"/>
    </source>
</evidence>
<evidence type="ECO:0000313" key="13">
    <source>
        <dbReference type="Proteomes" id="UP000315995"/>
    </source>
</evidence>
<dbReference type="FunFam" id="1.20.140.10:FF:000019">
    <property type="entry name" value="Acyl-CoA dehydrogenase"/>
    <property type="match status" value="1"/>
</dbReference>
<comment type="catalytic activity">
    <reaction evidence="6">
        <text>a 2,3-saturated acyl-CoA + A = a 2,3-dehydroacyl-CoA + AH2</text>
        <dbReference type="Rhea" id="RHEA:48608"/>
        <dbReference type="ChEBI" id="CHEBI:13193"/>
        <dbReference type="ChEBI" id="CHEBI:17499"/>
        <dbReference type="ChEBI" id="CHEBI:60015"/>
        <dbReference type="ChEBI" id="CHEBI:65111"/>
    </reaction>
</comment>
<dbReference type="PANTHER" id="PTHR43884:SF12">
    <property type="entry name" value="ISOVALERYL-COA DEHYDROGENASE, MITOCHONDRIAL-RELATED"/>
    <property type="match status" value="1"/>
</dbReference>
<dbReference type="InterPro" id="IPR037069">
    <property type="entry name" value="AcylCoA_DH/ox_N_sf"/>
</dbReference>
<dbReference type="GO" id="GO:0050660">
    <property type="term" value="F:flavin adenine dinucleotide binding"/>
    <property type="evidence" value="ECO:0007669"/>
    <property type="project" value="InterPro"/>
</dbReference>
<comment type="similarity">
    <text evidence="2 7">Belongs to the acyl-CoA dehydrogenase family.</text>
</comment>
<keyword evidence="4 7" id="KW-0274">FAD</keyword>
<evidence type="ECO:0000256" key="7">
    <source>
        <dbReference type="RuleBase" id="RU362125"/>
    </source>
</evidence>
<gene>
    <name evidence="12" type="ORF">FIV42_09860</name>
</gene>
<keyword evidence="13" id="KW-1185">Reference proteome</keyword>
<evidence type="ECO:0000256" key="2">
    <source>
        <dbReference type="ARBA" id="ARBA00009347"/>
    </source>
</evidence>
<proteinExistence type="inferred from homology"/>
<dbReference type="InterPro" id="IPR036250">
    <property type="entry name" value="AcylCo_DH-like_C"/>
</dbReference>
<protein>
    <submittedName>
        <fullName evidence="12">Acyl-CoA dehydrogenase</fullName>
    </submittedName>
</protein>
<name>A0A4Y6PTB8_PERCE</name>
<dbReference type="Pfam" id="PF02770">
    <property type="entry name" value="Acyl-CoA_dh_M"/>
    <property type="match status" value="1"/>
</dbReference>
<evidence type="ECO:0000256" key="5">
    <source>
        <dbReference type="ARBA" id="ARBA00023002"/>
    </source>
</evidence>
<accession>A0A5B8Y851</accession>
<dbReference type="FunFam" id="1.10.540.10:FF:000001">
    <property type="entry name" value="Very long-chain-specific acyl-CoA dehydrogenase, mitochondrial"/>
    <property type="match status" value="1"/>
</dbReference>
<feature type="domain" description="Acyl-CoA dehydrogenase/oxidase N-terminal" evidence="10">
    <location>
        <begin position="32"/>
        <end position="144"/>
    </location>
</feature>